<keyword evidence="5" id="KW-0804">Transcription</keyword>
<name>A0A2I4GD94_JUGRE</name>
<feature type="compositionally biased region" description="Basic and acidic residues" evidence="7">
    <location>
        <begin position="361"/>
        <end position="371"/>
    </location>
</feature>
<dbReference type="GO" id="GO:0005634">
    <property type="term" value="C:nucleus"/>
    <property type="evidence" value="ECO:0000318"/>
    <property type="project" value="GO_Central"/>
</dbReference>
<feature type="compositionally biased region" description="Polar residues" evidence="7">
    <location>
        <begin position="319"/>
        <end position="337"/>
    </location>
</feature>
<dbReference type="GO" id="GO:0006355">
    <property type="term" value="P:regulation of DNA-templated transcription"/>
    <property type="evidence" value="ECO:0000318"/>
    <property type="project" value="GO_Central"/>
</dbReference>
<evidence type="ECO:0000313" key="9">
    <source>
        <dbReference type="RefSeq" id="XP_018841871.2"/>
    </source>
</evidence>
<reference evidence="9" key="1">
    <citation type="submission" date="2025-08" db="UniProtKB">
        <authorList>
            <consortium name="RefSeq"/>
        </authorList>
    </citation>
    <scope>IDENTIFICATION</scope>
    <source>
        <tissue evidence="9">Leaves</tissue>
    </source>
</reference>
<dbReference type="FunFam" id="2.20.25.80:FF:000001">
    <property type="entry name" value="WRKY transcription factor 33"/>
    <property type="match status" value="1"/>
</dbReference>
<dbReference type="InterPro" id="IPR044810">
    <property type="entry name" value="WRKY_plant"/>
</dbReference>
<dbReference type="KEGG" id="jre:109006899"/>
<dbReference type="STRING" id="51240.A0A2I4GD94"/>
<evidence type="ECO:0000256" key="3">
    <source>
        <dbReference type="ARBA" id="ARBA00023015"/>
    </source>
</evidence>
<keyword evidence="2" id="KW-0677">Repeat</keyword>
<dbReference type="Proteomes" id="UP000235220">
    <property type="component" value="Chromosome 3"/>
</dbReference>
<keyword evidence="4" id="KW-0238">DNA-binding</keyword>
<protein>
    <submittedName>
        <fullName evidence="9">Probable WRKY transcription factor 33</fullName>
    </submittedName>
</protein>
<dbReference type="PANTHER" id="PTHR31221">
    <property type="entry name" value="WRKY TRANSCRIPTION FACTOR PROTEIN 1-RELATED"/>
    <property type="match status" value="1"/>
</dbReference>
<dbReference type="Pfam" id="PF03106">
    <property type="entry name" value="WRKY"/>
    <property type="match status" value="2"/>
</dbReference>
<accession>A0A2I4GD94</accession>
<evidence type="ECO:0000313" key="8">
    <source>
        <dbReference type="Proteomes" id="UP000235220"/>
    </source>
</evidence>
<comment type="subcellular location">
    <subcellularLocation>
        <location evidence="1">Nucleus</location>
    </subcellularLocation>
</comment>
<evidence type="ECO:0000256" key="5">
    <source>
        <dbReference type="ARBA" id="ARBA00023163"/>
    </source>
</evidence>
<evidence type="ECO:0000256" key="6">
    <source>
        <dbReference type="ARBA" id="ARBA00023242"/>
    </source>
</evidence>
<dbReference type="RefSeq" id="XP_018841871.2">
    <property type="nucleotide sequence ID" value="XM_018986326.2"/>
</dbReference>
<dbReference type="PROSITE" id="PS50811">
    <property type="entry name" value="WRKY"/>
    <property type="match status" value="2"/>
</dbReference>
<dbReference type="InterPro" id="IPR003657">
    <property type="entry name" value="WRKY_dom"/>
</dbReference>
<dbReference type="FunCoup" id="A0A2I4GD94">
    <property type="interactions" value="534"/>
</dbReference>
<feature type="region of interest" description="Disordered" evidence="7">
    <location>
        <begin position="1"/>
        <end position="23"/>
    </location>
</feature>
<dbReference type="GO" id="GO:0000976">
    <property type="term" value="F:transcription cis-regulatory region binding"/>
    <property type="evidence" value="ECO:0000318"/>
    <property type="project" value="GO_Central"/>
</dbReference>
<keyword evidence="3" id="KW-0805">Transcription regulation</keyword>
<dbReference type="FunFam" id="2.20.25.80:FF:000006">
    <property type="entry name" value="WRKY transcription factor"/>
    <property type="match status" value="1"/>
</dbReference>
<dbReference type="OrthoDB" id="5065855at2759"/>
<dbReference type="AlphaFoldDB" id="A0A2I4GD94"/>
<dbReference type="InterPro" id="IPR036576">
    <property type="entry name" value="WRKY_dom_sf"/>
</dbReference>
<evidence type="ECO:0000256" key="4">
    <source>
        <dbReference type="ARBA" id="ARBA00023125"/>
    </source>
</evidence>
<organism evidence="8 9">
    <name type="scientific">Juglans regia</name>
    <name type="common">English walnut</name>
    <dbReference type="NCBI Taxonomy" id="51240"/>
    <lineage>
        <taxon>Eukaryota</taxon>
        <taxon>Viridiplantae</taxon>
        <taxon>Streptophyta</taxon>
        <taxon>Embryophyta</taxon>
        <taxon>Tracheophyta</taxon>
        <taxon>Spermatophyta</taxon>
        <taxon>Magnoliopsida</taxon>
        <taxon>eudicotyledons</taxon>
        <taxon>Gunneridae</taxon>
        <taxon>Pentapetalae</taxon>
        <taxon>rosids</taxon>
        <taxon>fabids</taxon>
        <taxon>Fagales</taxon>
        <taxon>Juglandaceae</taxon>
        <taxon>Juglans</taxon>
    </lineage>
</organism>
<evidence type="ECO:0000256" key="2">
    <source>
        <dbReference type="ARBA" id="ARBA00022737"/>
    </source>
</evidence>
<sequence length="564" mass="63267">MTSITDHISNKKENNMDSISQDRVLNNNTAVSWGYSDRNGNGSEIPKFRSFPPSSLPLSPPPVSPSSYLAIPPGLSPTDFLSSPLFSSMNYANLPSPATGAFAGQAFHHYMSDSANYNQQLGMKEKEKFSSDFSFQPETKPAAISSSIFQSSFAVEESMKRQQEAWKFNKPTNQTEFSLEKVEVKSEFAPMKSFRTSEMATTQEKMQSSSAPLSSHDQYTRPPQYIREQRKTDDGYNWRKYGQKNVKGSENPRSYYKCSFRGCPMKKKVETSLDGQITEIVYKGSHNHPKPQFNRRSSSQSIQPSSYTNMGNPDHSAVTVGNTQMESVTAQEDSSASVGEDEFDQRSPTSNSAGDDDENEPEAKRWKKENENEGISASGSRTVREPRVVVQTTSEIDILDDGYRWRKYGQKVVKGNPNPRSYYKCTFIGCPVRKHVERASQDMRAVITTYEGKHNHDVPAARGSGNYAVNRPQSNANSSSYVPMPIRPSAMPTHINQTSYSDSFQNTRLPTSANQSPYTLQRLQGQGGFPFSGYTNQNQAAYMDQTQRSEGRNTFLESFFSEDY</sequence>
<proteinExistence type="predicted"/>
<evidence type="ECO:0000256" key="7">
    <source>
        <dbReference type="SAM" id="MobiDB-lite"/>
    </source>
</evidence>
<dbReference type="PANTHER" id="PTHR31221:SF342">
    <property type="entry name" value="WRKY DOMAIN-CONTAINING PROTEIN"/>
    <property type="match status" value="1"/>
</dbReference>
<keyword evidence="8" id="KW-1185">Reference proteome</keyword>
<dbReference type="GeneID" id="109006899"/>
<evidence type="ECO:0000256" key="1">
    <source>
        <dbReference type="ARBA" id="ARBA00004123"/>
    </source>
</evidence>
<feature type="compositionally biased region" description="Low complexity" evidence="7">
    <location>
        <begin position="297"/>
        <end position="306"/>
    </location>
</feature>
<dbReference type="SUPFAM" id="SSF118290">
    <property type="entry name" value="WRKY DNA-binding domain"/>
    <property type="match status" value="2"/>
</dbReference>
<feature type="region of interest" description="Disordered" evidence="7">
    <location>
        <begin position="283"/>
        <end position="383"/>
    </location>
</feature>
<dbReference type="Gramene" id="Jr03_26460_p1">
    <property type="protein sequence ID" value="cds.Jr03_26460_p1"/>
    <property type="gene ID" value="Jr03_26460"/>
</dbReference>
<gene>
    <name evidence="9" type="primary">LOC109006899</name>
</gene>
<dbReference type="SMART" id="SM00774">
    <property type="entry name" value="WRKY"/>
    <property type="match status" value="2"/>
</dbReference>
<dbReference type="Gene3D" id="2.20.25.80">
    <property type="entry name" value="WRKY domain"/>
    <property type="match status" value="2"/>
</dbReference>
<keyword evidence="6" id="KW-0539">Nucleus</keyword>
<dbReference type="GO" id="GO:0003700">
    <property type="term" value="F:DNA-binding transcription factor activity"/>
    <property type="evidence" value="ECO:0000318"/>
    <property type="project" value="GO_Central"/>
</dbReference>